<proteinExistence type="predicted"/>
<dbReference type="Gene3D" id="1.10.357.10">
    <property type="entry name" value="Tetracycline Repressor, domain 2"/>
    <property type="match status" value="1"/>
</dbReference>
<dbReference type="InterPro" id="IPR050109">
    <property type="entry name" value="HTH-type_TetR-like_transc_reg"/>
</dbReference>
<keyword evidence="7" id="KW-1185">Reference proteome</keyword>
<evidence type="ECO:0000256" key="2">
    <source>
        <dbReference type="ARBA" id="ARBA00023125"/>
    </source>
</evidence>
<sequence length="187" mass="19974">MGTRKPNRGPAATASNRAALMSAARSIFASKGLSAPLSSIAKKAGVSQGVLYRHFRSRMDLVVAVFDENMEKVDRALADKAADELGFDAAWRKLVELTMSDVAFIETAVHSNTDPRIHQLGVDIRNILNPLVAEAKEAGRLKDETTVETLFLALRAIYGLVATNGEGMAPVGDQVAELLAGLGLSVR</sequence>
<evidence type="ECO:0000256" key="4">
    <source>
        <dbReference type="PROSITE-ProRule" id="PRU00335"/>
    </source>
</evidence>
<evidence type="ECO:0000256" key="3">
    <source>
        <dbReference type="ARBA" id="ARBA00023163"/>
    </source>
</evidence>
<dbReference type="RefSeq" id="WP_126704081.1">
    <property type="nucleotide sequence ID" value="NZ_CP034593.1"/>
</dbReference>
<name>A0A3S9PY36_9ACTO</name>
<feature type="domain" description="HTH tetR-type" evidence="5">
    <location>
        <begin position="14"/>
        <end position="73"/>
    </location>
</feature>
<dbReference type="EMBL" id="CP034593">
    <property type="protein sequence ID" value="AZQ77277.1"/>
    <property type="molecule type" value="Genomic_DNA"/>
</dbReference>
<keyword evidence="1" id="KW-0805">Transcription regulation</keyword>
<feature type="DNA-binding region" description="H-T-H motif" evidence="4">
    <location>
        <begin position="36"/>
        <end position="55"/>
    </location>
</feature>
<dbReference type="PANTHER" id="PTHR30055">
    <property type="entry name" value="HTH-TYPE TRANSCRIPTIONAL REGULATOR RUTR"/>
    <property type="match status" value="1"/>
</dbReference>
<dbReference type="PROSITE" id="PS50977">
    <property type="entry name" value="HTH_TETR_2"/>
    <property type="match status" value="1"/>
</dbReference>
<dbReference type="InterPro" id="IPR001647">
    <property type="entry name" value="HTH_TetR"/>
</dbReference>
<protein>
    <submittedName>
        <fullName evidence="6">TetR/AcrR family transcriptional regulator</fullName>
    </submittedName>
</protein>
<dbReference type="GO" id="GO:0000976">
    <property type="term" value="F:transcription cis-regulatory region binding"/>
    <property type="evidence" value="ECO:0007669"/>
    <property type="project" value="TreeGrafter"/>
</dbReference>
<organism evidence="6 7">
    <name type="scientific">Flaviflexus ciconiae</name>
    <dbReference type="NCBI Taxonomy" id="2496867"/>
    <lineage>
        <taxon>Bacteria</taxon>
        <taxon>Bacillati</taxon>
        <taxon>Actinomycetota</taxon>
        <taxon>Actinomycetes</taxon>
        <taxon>Actinomycetales</taxon>
        <taxon>Actinomycetaceae</taxon>
        <taxon>Flaviflexus</taxon>
    </lineage>
</organism>
<dbReference type="GO" id="GO:0003700">
    <property type="term" value="F:DNA-binding transcription factor activity"/>
    <property type="evidence" value="ECO:0007669"/>
    <property type="project" value="TreeGrafter"/>
</dbReference>
<dbReference type="PANTHER" id="PTHR30055:SF234">
    <property type="entry name" value="HTH-TYPE TRANSCRIPTIONAL REGULATOR BETI"/>
    <property type="match status" value="1"/>
</dbReference>
<evidence type="ECO:0000256" key="1">
    <source>
        <dbReference type="ARBA" id="ARBA00023015"/>
    </source>
</evidence>
<keyword evidence="2 4" id="KW-0238">DNA-binding</keyword>
<dbReference type="SUPFAM" id="SSF46689">
    <property type="entry name" value="Homeodomain-like"/>
    <property type="match status" value="1"/>
</dbReference>
<keyword evidence="3" id="KW-0804">Transcription</keyword>
<dbReference type="InterPro" id="IPR009057">
    <property type="entry name" value="Homeodomain-like_sf"/>
</dbReference>
<dbReference type="PRINTS" id="PR00455">
    <property type="entry name" value="HTHTETR"/>
</dbReference>
<dbReference type="AlphaFoldDB" id="A0A3S9PY36"/>
<accession>A0A3S9PY36</accession>
<dbReference type="Proteomes" id="UP000280344">
    <property type="component" value="Chromosome"/>
</dbReference>
<gene>
    <name evidence="6" type="ORF">EJ997_07980</name>
</gene>
<evidence type="ECO:0000313" key="6">
    <source>
        <dbReference type="EMBL" id="AZQ77277.1"/>
    </source>
</evidence>
<dbReference type="Pfam" id="PF00440">
    <property type="entry name" value="TetR_N"/>
    <property type="match status" value="1"/>
</dbReference>
<reference evidence="6 7" key="1">
    <citation type="submission" date="2018-12" db="EMBL/GenBank/DDBJ databases">
        <title>Complete genome sequence of Flaviflexus sp. H23T48.</title>
        <authorList>
            <person name="Bae J.-W."/>
            <person name="Lee J.-Y."/>
        </authorList>
    </citation>
    <scope>NUCLEOTIDE SEQUENCE [LARGE SCALE GENOMIC DNA]</scope>
    <source>
        <strain evidence="6 7">H23T48</strain>
    </source>
</reference>
<dbReference type="OrthoDB" id="3192968at2"/>
<dbReference type="KEGG" id="flh:EJ997_07980"/>
<evidence type="ECO:0000313" key="7">
    <source>
        <dbReference type="Proteomes" id="UP000280344"/>
    </source>
</evidence>
<evidence type="ECO:0000259" key="5">
    <source>
        <dbReference type="PROSITE" id="PS50977"/>
    </source>
</evidence>